<evidence type="ECO:0000313" key="3">
    <source>
        <dbReference type="Proteomes" id="UP001169027"/>
    </source>
</evidence>
<reference evidence="2" key="1">
    <citation type="submission" date="2023-06" db="EMBL/GenBank/DDBJ databases">
        <authorList>
            <person name="Jiang Y."/>
            <person name="Liu Q."/>
        </authorList>
    </citation>
    <scope>NUCLEOTIDE SEQUENCE</scope>
    <source>
        <strain evidence="2">CGMCC 1.12090</strain>
    </source>
</reference>
<gene>
    <name evidence="2" type="ORF">Q2T77_04115</name>
</gene>
<dbReference type="PANTHER" id="PTHR43767">
    <property type="entry name" value="LONG-CHAIN-FATTY-ACID--COA LIGASE"/>
    <property type="match status" value="1"/>
</dbReference>
<dbReference type="Pfam" id="PF23562">
    <property type="entry name" value="AMP-binding_C_3"/>
    <property type="match status" value="1"/>
</dbReference>
<feature type="domain" description="AMP-dependent synthetase/ligase" evidence="1">
    <location>
        <begin position="47"/>
        <end position="428"/>
    </location>
</feature>
<dbReference type="InterPro" id="IPR020845">
    <property type="entry name" value="AMP-binding_CS"/>
</dbReference>
<organism evidence="2 3">
    <name type="scientific">Variovorax ginsengisoli</name>
    <dbReference type="NCBI Taxonomy" id="363844"/>
    <lineage>
        <taxon>Bacteria</taxon>
        <taxon>Pseudomonadati</taxon>
        <taxon>Pseudomonadota</taxon>
        <taxon>Betaproteobacteria</taxon>
        <taxon>Burkholderiales</taxon>
        <taxon>Comamonadaceae</taxon>
        <taxon>Variovorax</taxon>
    </lineage>
</organism>
<dbReference type="RefSeq" id="WP_301804279.1">
    <property type="nucleotide sequence ID" value="NZ_JAUJZH010000002.1"/>
</dbReference>
<dbReference type="InterPro" id="IPR042099">
    <property type="entry name" value="ANL_N_sf"/>
</dbReference>
<dbReference type="Pfam" id="PF00501">
    <property type="entry name" value="AMP-binding"/>
    <property type="match status" value="1"/>
</dbReference>
<accession>A0ABT8RYI0</accession>
<dbReference type="Proteomes" id="UP001169027">
    <property type="component" value="Unassembled WGS sequence"/>
</dbReference>
<dbReference type="EMBL" id="JAUKVY010000002">
    <property type="protein sequence ID" value="MDO1531465.1"/>
    <property type="molecule type" value="Genomic_DNA"/>
</dbReference>
<protein>
    <submittedName>
        <fullName evidence="2">Feruloyl-CoA synthase</fullName>
    </submittedName>
</protein>
<dbReference type="SUPFAM" id="SSF56801">
    <property type="entry name" value="Acetyl-CoA synthetase-like"/>
    <property type="match status" value="1"/>
</dbReference>
<sequence length="603" mass="65715">MAPNGFLDDARQIAPPRALRIDFDDGSFALRSPVALRPYARCVGEWLERWARETPDAIALAERDDSGEGWRRLDYRALRQAVGAVAQGLLDLGVPAGRPVVILSDNAIDHAVLMLATLHIGRTACSLSSAYSRMAKDPARLHGMLRALDPALVYASDARLYGAALDGLSLDAARVFSRHADTVPGALSFERLLQTPETPAVMQAFEAILPDDHAKYLLTSGSTGRPKVVINTHRMLCANQQMMAQTWRFLDDEKPVLVDWLPWSHTFGGNHNLHMVLCHGGALYIDEGRPAPGLIEKTLRNLREVRPTLLFNVPRGFDMLLPFLEADDALAAEVMSRLRLAFYAAAALAPSTWQRLEAVARRVRPGQSLWLTTSWGATETSPAITSAHWRLDGAGCIGAPLPGLELKFVPNGDKLEMRVKGVSVFPGYRNAPRETAEAFDDEGYYRIGDAGYLADPARPERGVMFHGRVAEDFKLASGTWVSVGTLRVDLVSRLAPLVQDIVVTGHDRSEIGLLVFASPQAATQPREALHAALLGVMRALRDAGAGSSQSPVRALVLGAPPDIDAGEITDKGYINQRAVLTRRAAEVERLHADADDPEVVRLT</sequence>
<dbReference type="PROSITE" id="PS00455">
    <property type="entry name" value="AMP_BINDING"/>
    <property type="match status" value="1"/>
</dbReference>
<dbReference type="InterPro" id="IPR000873">
    <property type="entry name" value="AMP-dep_synth/lig_dom"/>
</dbReference>
<evidence type="ECO:0000313" key="2">
    <source>
        <dbReference type="EMBL" id="MDO1531465.1"/>
    </source>
</evidence>
<keyword evidence="3" id="KW-1185">Reference proteome</keyword>
<dbReference type="InterPro" id="IPR050237">
    <property type="entry name" value="ATP-dep_AMP-bd_enzyme"/>
</dbReference>
<dbReference type="PANTHER" id="PTHR43767:SF1">
    <property type="entry name" value="NONRIBOSOMAL PEPTIDE SYNTHASE PES1 (EUROFUNG)-RELATED"/>
    <property type="match status" value="1"/>
</dbReference>
<dbReference type="Gene3D" id="3.40.50.12780">
    <property type="entry name" value="N-terminal domain of ligase-like"/>
    <property type="match status" value="1"/>
</dbReference>
<proteinExistence type="predicted"/>
<comment type="caution">
    <text evidence="2">The sequence shown here is derived from an EMBL/GenBank/DDBJ whole genome shotgun (WGS) entry which is preliminary data.</text>
</comment>
<name>A0ABT8RYI0_9BURK</name>
<evidence type="ECO:0000259" key="1">
    <source>
        <dbReference type="Pfam" id="PF00501"/>
    </source>
</evidence>